<dbReference type="SUPFAM" id="SSF50182">
    <property type="entry name" value="Sm-like ribonucleoproteins"/>
    <property type="match status" value="1"/>
</dbReference>
<dbReference type="OrthoDB" id="9792218at2"/>
<feature type="transmembrane region" description="Helical" evidence="1">
    <location>
        <begin position="27"/>
        <end position="50"/>
    </location>
</feature>
<dbReference type="RefSeq" id="WP_091846555.1">
    <property type="nucleotide sequence ID" value="NZ_FOCM01000010.1"/>
</dbReference>
<dbReference type="AlphaFoldDB" id="A0A1H8LBI2"/>
<dbReference type="GO" id="GO:0008381">
    <property type="term" value="F:mechanosensitive monoatomic ion channel activity"/>
    <property type="evidence" value="ECO:0007669"/>
    <property type="project" value="UniProtKB-ARBA"/>
</dbReference>
<accession>A0A1H8LBI2</accession>
<dbReference type="PANTHER" id="PTHR30566:SF25">
    <property type="entry name" value="INNER MEMBRANE PROTEIN"/>
    <property type="match status" value="1"/>
</dbReference>
<dbReference type="EMBL" id="FOCM01000010">
    <property type="protein sequence ID" value="SEO02471.1"/>
    <property type="molecule type" value="Genomic_DNA"/>
</dbReference>
<feature type="transmembrane region" description="Helical" evidence="1">
    <location>
        <begin position="147"/>
        <end position="168"/>
    </location>
</feature>
<keyword evidence="1" id="KW-0812">Transmembrane</keyword>
<dbReference type="Gene3D" id="1.10.287.1260">
    <property type="match status" value="1"/>
</dbReference>
<evidence type="ECO:0000259" key="2">
    <source>
        <dbReference type="Pfam" id="PF00924"/>
    </source>
</evidence>
<organism evidence="3 4">
    <name type="scientific">Palleronia pelagia</name>
    <dbReference type="NCBI Taxonomy" id="387096"/>
    <lineage>
        <taxon>Bacteria</taxon>
        <taxon>Pseudomonadati</taxon>
        <taxon>Pseudomonadota</taxon>
        <taxon>Alphaproteobacteria</taxon>
        <taxon>Rhodobacterales</taxon>
        <taxon>Roseobacteraceae</taxon>
        <taxon>Palleronia</taxon>
    </lineage>
</organism>
<feature type="transmembrane region" description="Helical" evidence="1">
    <location>
        <begin position="174"/>
        <end position="193"/>
    </location>
</feature>
<proteinExistence type="predicted"/>
<dbReference type="Proteomes" id="UP000199372">
    <property type="component" value="Unassembled WGS sequence"/>
</dbReference>
<sequence length="378" mass="42746">MDFDLSDTLTSALPEQWAPHLTDGVSALIVLSLAACAALLLHALLYRVLLARIEKRFGMTRSLLRRARRPLSVAFVLASLIFTVPRTNLDRQVEDVIEHAALVLLIVLVGWLLIVLTNHFADRSTRRFNLDVDDNLGARKHVTQLRLLKRTTNIIIVLVTAGAALLTFEGVQEYGVSLFASAGAAGLVLGLAARPVLTNLIAGIQIAITQPIRLEDVVIVESEWGWVEEIFATFVVVRVWDRRRMVVPLSYFIEQPFQNWTRESAQVIGAVTWNLDYTVPVQRMREKLNEFLEESSLWDHDVANLQVVETGEKSVKIRALMTARTSPRVWDLRCEVREKMLEWLRDAYPRALPRTRGELQVDGRGHWGETTSDGRQAR</sequence>
<keyword evidence="1" id="KW-0472">Membrane</keyword>
<dbReference type="PANTHER" id="PTHR30566">
    <property type="entry name" value="YNAI-RELATED MECHANOSENSITIVE ION CHANNEL"/>
    <property type="match status" value="1"/>
</dbReference>
<dbReference type="GO" id="GO:0016020">
    <property type="term" value="C:membrane"/>
    <property type="evidence" value="ECO:0007669"/>
    <property type="project" value="InterPro"/>
</dbReference>
<keyword evidence="4" id="KW-1185">Reference proteome</keyword>
<dbReference type="InterPro" id="IPR006685">
    <property type="entry name" value="MscS_channel_2nd"/>
</dbReference>
<name>A0A1H8LBI2_9RHOB</name>
<feature type="domain" description="Mechanosensitive ion channel MscS" evidence="2">
    <location>
        <begin position="196"/>
        <end position="262"/>
    </location>
</feature>
<reference evidence="4" key="1">
    <citation type="submission" date="2016-10" db="EMBL/GenBank/DDBJ databases">
        <authorList>
            <person name="Varghese N."/>
            <person name="Submissions S."/>
        </authorList>
    </citation>
    <scope>NUCLEOTIDE SEQUENCE [LARGE SCALE GENOMIC DNA]</scope>
    <source>
        <strain evidence="4">DSM 26893</strain>
    </source>
</reference>
<evidence type="ECO:0000256" key="1">
    <source>
        <dbReference type="SAM" id="Phobius"/>
    </source>
</evidence>
<gene>
    <name evidence="3" type="ORF">SAMN04488011_1103</name>
</gene>
<feature type="transmembrane region" description="Helical" evidence="1">
    <location>
        <begin position="101"/>
        <end position="121"/>
    </location>
</feature>
<dbReference type="InterPro" id="IPR010920">
    <property type="entry name" value="LSM_dom_sf"/>
</dbReference>
<dbReference type="Pfam" id="PF00924">
    <property type="entry name" value="MS_channel_2nd"/>
    <property type="match status" value="1"/>
</dbReference>
<keyword evidence="1" id="KW-1133">Transmembrane helix</keyword>
<protein>
    <submittedName>
        <fullName evidence="3">Small-conductance mechanosensitive channel</fullName>
    </submittedName>
</protein>
<evidence type="ECO:0000313" key="3">
    <source>
        <dbReference type="EMBL" id="SEO02471.1"/>
    </source>
</evidence>
<evidence type="ECO:0000313" key="4">
    <source>
        <dbReference type="Proteomes" id="UP000199372"/>
    </source>
</evidence>
<feature type="transmembrane region" description="Helical" evidence="1">
    <location>
        <begin position="71"/>
        <end position="89"/>
    </location>
</feature>